<feature type="transmembrane region" description="Helical" evidence="1">
    <location>
        <begin position="100"/>
        <end position="131"/>
    </location>
</feature>
<feature type="transmembrane region" description="Helical" evidence="1">
    <location>
        <begin position="291"/>
        <end position="313"/>
    </location>
</feature>
<keyword evidence="1" id="KW-0472">Membrane</keyword>
<protein>
    <submittedName>
        <fullName evidence="2">Citrate transporter</fullName>
    </submittedName>
</protein>
<feature type="transmembrane region" description="Helical" evidence="1">
    <location>
        <begin position="6"/>
        <end position="22"/>
    </location>
</feature>
<feature type="transmembrane region" description="Helical" evidence="1">
    <location>
        <begin position="252"/>
        <end position="270"/>
    </location>
</feature>
<evidence type="ECO:0000313" key="3">
    <source>
        <dbReference type="Proteomes" id="UP001628078"/>
    </source>
</evidence>
<feature type="transmembrane region" description="Helical" evidence="1">
    <location>
        <begin position="179"/>
        <end position="200"/>
    </location>
</feature>
<evidence type="ECO:0000256" key="1">
    <source>
        <dbReference type="SAM" id="Phobius"/>
    </source>
</evidence>
<keyword evidence="3" id="KW-1185">Reference proteome</keyword>
<reference evidence="2 3" key="1">
    <citation type="submission" date="2022-03" db="EMBL/GenBank/DDBJ databases">
        <title>Draft genome sequence of Furfurilactobacillus curtus JCM 31185.</title>
        <authorList>
            <person name="Suzuki S."/>
            <person name="Endo A."/>
            <person name="Kajikawa A."/>
        </authorList>
    </citation>
    <scope>NUCLEOTIDE SEQUENCE [LARGE SCALE GENOMIC DNA]</scope>
    <source>
        <strain evidence="2 3">JCM 31185</strain>
    </source>
</reference>
<feature type="transmembrane region" description="Helical" evidence="1">
    <location>
        <begin position="355"/>
        <end position="376"/>
    </location>
</feature>
<feature type="transmembrane region" description="Helical" evidence="1">
    <location>
        <begin position="29"/>
        <end position="49"/>
    </location>
</feature>
<proteinExistence type="predicted"/>
<evidence type="ECO:0000313" key="2">
    <source>
        <dbReference type="EMBL" id="GKT05433.1"/>
    </source>
</evidence>
<dbReference type="RefSeq" id="WP_407882687.1">
    <property type="nucleotide sequence ID" value="NZ_BQXO01000002.1"/>
</dbReference>
<keyword evidence="1" id="KW-1133">Transmembrane helix</keyword>
<gene>
    <name evidence="2" type="ORF">JCM31185_07220</name>
</gene>
<name>A0ABQ5JLS2_9LACO</name>
<dbReference type="EMBL" id="BQXO01000002">
    <property type="protein sequence ID" value="GKT05433.1"/>
    <property type="molecule type" value="Genomic_DNA"/>
</dbReference>
<sequence length="430" mass="46508">MTSTIIAILLLVTFGGFIYYILKGGNLMIGFFVMAILWSVIGLVPFNTAIQKVFAEPALKYGPTIIYIVFGSWFGRVLVDSGIAPAISQETNKVGKKRPLLAAILVILVTAFIFVSAYGVGSVIAIGVILLPIMLSVGMPRDIALSAFSLAIGAPMYINVVLFNQIKAFFPKAEYGGKYLVFGCIAAAIQLIAVVIFLIWNRKKINPSQAEANLRAIGAENNDAAEVKSVPKLAFVIPIIPVLMNMLFKWDAIPALTLSTLLAIFITGNAKSYKKFVSFLDSSIKQAIGDIAGLIMFLMSLIMFSGAASINAVRFKPLFEAILPSNHLILALALGVLAPLALFRGPLHVWGAGAATAAVLSGTGLFNDAFLLPLLYVPTLMAVSTDITQSWNVWGLDYMKVQSKDFLKHGIPIMWVVSIINELLVFYFFG</sequence>
<comment type="caution">
    <text evidence="2">The sequence shown here is derived from an EMBL/GenBank/DDBJ whole genome shotgun (WGS) entry which is preliminary data.</text>
</comment>
<feature type="transmembrane region" description="Helical" evidence="1">
    <location>
        <begin position="143"/>
        <end position="163"/>
    </location>
</feature>
<organism evidence="2 3">
    <name type="scientific">Furfurilactobacillus curtus</name>
    <dbReference type="NCBI Taxonomy" id="1746200"/>
    <lineage>
        <taxon>Bacteria</taxon>
        <taxon>Bacillati</taxon>
        <taxon>Bacillota</taxon>
        <taxon>Bacilli</taxon>
        <taxon>Lactobacillales</taxon>
        <taxon>Lactobacillaceae</taxon>
        <taxon>Furfurilactobacillus</taxon>
    </lineage>
</organism>
<dbReference type="Proteomes" id="UP001628078">
    <property type="component" value="Unassembled WGS sequence"/>
</dbReference>
<feature type="transmembrane region" description="Helical" evidence="1">
    <location>
        <begin position="409"/>
        <end position="429"/>
    </location>
</feature>
<keyword evidence="1" id="KW-0812">Transmembrane</keyword>
<feature type="transmembrane region" description="Helical" evidence="1">
    <location>
        <begin position="61"/>
        <end position="79"/>
    </location>
</feature>
<feature type="transmembrane region" description="Helical" evidence="1">
    <location>
        <begin position="325"/>
        <end position="343"/>
    </location>
</feature>
<accession>A0ABQ5JLS2</accession>